<dbReference type="RefSeq" id="WP_167518504.1">
    <property type="nucleotide sequence ID" value="NZ_CP045300.1"/>
</dbReference>
<dbReference type="SUPFAM" id="SSF51735">
    <property type="entry name" value="NAD(P)-binding Rossmann-fold domains"/>
    <property type="match status" value="1"/>
</dbReference>
<name>A0A1I7DV91_9ENTR</name>
<dbReference type="InterPro" id="IPR051606">
    <property type="entry name" value="Polyketide_Oxido-like"/>
</dbReference>
<evidence type="ECO:0000259" key="1">
    <source>
        <dbReference type="Pfam" id="PF13460"/>
    </source>
</evidence>
<dbReference type="PANTHER" id="PTHR43355:SF2">
    <property type="entry name" value="FLAVIN REDUCTASE (NADPH)"/>
    <property type="match status" value="1"/>
</dbReference>
<protein>
    <submittedName>
        <fullName evidence="2">Putative NADH-flavin reductase</fullName>
    </submittedName>
</protein>
<sequence>MKVAIIGHTGMGGQLLTQELLLRGHHITGLALDAEKCPPQKNLSSITCNILDDSYESVVNNIRGHDVVVSAFSGGHEVDMQVYYRQVEATRKIIRCFKQAKGRYLIYIGGAASLYVKPGMQMFDDPRFPQWYFGIAPAEHLRWLGDITHESFFFAAAERREKGLLARSEPDHELQQAVAGWKRVPLLEGCRVALDLFEADKGFNWSFLSPPWFYRPGKKVGGYQTGVDFMLMDNGIPASISVPDLQMAVADEVENQFLLHKHWTVAGVN</sequence>
<feature type="domain" description="NAD(P)-binding" evidence="1">
    <location>
        <begin position="9"/>
        <end position="118"/>
    </location>
</feature>
<organism evidence="2 3">
    <name type="scientific">Kosakonia arachidis</name>
    <dbReference type="NCBI Taxonomy" id="551989"/>
    <lineage>
        <taxon>Bacteria</taxon>
        <taxon>Pseudomonadati</taxon>
        <taxon>Pseudomonadota</taxon>
        <taxon>Gammaproteobacteria</taxon>
        <taxon>Enterobacterales</taxon>
        <taxon>Enterobacteriaceae</taxon>
        <taxon>Kosakonia</taxon>
    </lineage>
</organism>
<dbReference type="InterPro" id="IPR016040">
    <property type="entry name" value="NAD(P)-bd_dom"/>
</dbReference>
<dbReference type="Proteomes" id="UP000199187">
    <property type="component" value="Unassembled WGS sequence"/>
</dbReference>
<gene>
    <name evidence="2" type="ORF">SAMN05192562_10727</name>
</gene>
<dbReference type="Gene3D" id="3.40.50.720">
    <property type="entry name" value="NAD(P)-binding Rossmann-like Domain"/>
    <property type="match status" value="2"/>
</dbReference>
<dbReference type="PANTHER" id="PTHR43355">
    <property type="entry name" value="FLAVIN REDUCTASE (NADPH)"/>
    <property type="match status" value="1"/>
</dbReference>
<evidence type="ECO:0000313" key="3">
    <source>
        <dbReference type="Proteomes" id="UP000199187"/>
    </source>
</evidence>
<keyword evidence="3" id="KW-1185">Reference proteome</keyword>
<dbReference type="AlphaFoldDB" id="A0A1I7DV91"/>
<dbReference type="Pfam" id="PF13460">
    <property type="entry name" value="NAD_binding_10"/>
    <property type="match status" value="1"/>
</dbReference>
<evidence type="ECO:0000313" key="2">
    <source>
        <dbReference type="EMBL" id="SFU15574.1"/>
    </source>
</evidence>
<dbReference type="InterPro" id="IPR036291">
    <property type="entry name" value="NAD(P)-bd_dom_sf"/>
</dbReference>
<proteinExistence type="predicted"/>
<reference evidence="3" key="1">
    <citation type="submission" date="2016-10" db="EMBL/GenBank/DDBJ databases">
        <authorList>
            <person name="Varghese N."/>
            <person name="Submissions S."/>
        </authorList>
    </citation>
    <scope>NUCLEOTIDE SEQUENCE [LARGE SCALE GENOMIC DNA]</scope>
    <source>
        <strain evidence="3">Ah-143</strain>
    </source>
</reference>
<dbReference type="GO" id="GO:0016646">
    <property type="term" value="F:oxidoreductase activity, acting on the CH-NH group of donors, NAD or NADP as acceptor"/>
    <property type="evidence" value="ECO:0007669"/>
    <property type="project" value="TreeGrafter"/>
</dbReference>
<accession>A0A1I7DV91</accession>
<dbReference type="EMBL" id="FPAU01000007">
    <property type="protein sequence ID" value="SFU15574.1"/>
    <property type="molecule type" value="Genomic_DNA"/>
</dbReference>